<dbReference type="InterPro" id="IPR025004">
    <property type="entry name" value="SenN/SenS"/>
</dbReference>
<comment type="caution">
    <text evidence="1">The sequence shown here is derived from an EMBL/GenBank/DDBJ whole genome shotgun (WGS) entry which is preliminary data.</text>
</comment>
<accession>A0A9C7L906</accession>
<evidence type="ECO:0000313" key="2">
    <source>
        <dbReference type="Proteomes" id="UP000789845"/>
    </source>
</evidence>
<keyword evidence="2" id="KW-1185">Reference proteome</keyword>
<dbReference type="RefSeq" id="WP_230494705.1">
    <property type="nucleotide sequence ID" value="NZ_CAKJTG010000001.1"/>
</dbReference>
<name>A0A9C7L906_9BACI</name>
<sequence>MRKPRKRSFAELVLENKRQLMKDRDALDRIEERLEEKRLGKAE</sequence>
<reference evidence="1" key="1">
    <citation type="submission" date="2021-10" db="EMBL/GenBank/DDBJ databases">
        <authorList>
            <person name="Criscuolo A."/>
        </authorList>
    </citation>
    <scope>NUCLEOTIDE SEQUENCE</scope>
    <source>
        <strain evidence="1">CIP111885</strain>
    </source>
</reference>
<evidence type="ECO:0000313" key="1">
    <source>
        <dbReference type="EMBL" id="CAG9606417.1"/>
    </source>
</evidence>
<dbReference type="Proteomes" id="UP000789845">
    <property type="component" value="Unassembled WGS sequence"/>
</dbReference>
<protein>
    <recommendedName>
        <fullName evidence="3">FbpB family small basic protein</fullName>
    </recommendedName>
</protein>
<gene>
    <name evidence="1" type="ORF">NEOCIP111885_00105</name>
</gene>
<dbReference type="AlphaFoldDB" id="A0A9C7L906"/>
<dbReference type="Pfam" id="PF13040">
    <property type="entry name" value="Fur_reg_FbpB"/>
    <property type="match status" value="1"/>
</dbReference>
<organism evidence="1 2">
    <name type="scientific">Pseudoneobacillus rhizosphaerae</name>
    <dbReference type="NCBI Taxonomy" id="2880968"/>
    <lineage>
        <taxon>Bacteria</taxon>
        <taxon>Bacillati</taxon>
        <taxon>Bacillota</taxon>
        <taxon>Bacilli</taxon>
        <taxon>Bacillales</taxon>
        <taxon>Bacillaceae</taxon>
        <taxon>Pseudoneobacillus</taxon>
    </lineage>
</organism>
<dbReference type="EMBL" id="CAKJTG010000001">
    <property type="protein sequence ID" value="CAG9606417.1"/>
    <property type="molecule type" value="Genomic_DNA"/>
</dbReference>
<proteinExistence type="predicted"/>
<evidence type="ECO:0008006" key="3">
    <source>
        <dbReference type="Google" id="ProtNLM"/>
    </source>
</evidence>